<sequence length="123" mass="14481">MILMTADDPPTLGFVSDLHHAKLRADMWSNMDILAEEFNFRQKYLPFDPVLAYFIVWCFAILLSYNLTLIPKFCWGNVICWVLKIYSIKFVVFNLAYFVIHDFSRCNITTHYSHVSYKQLALS</sequence>
<evidence type="ECO:0000313" key="2">
    <source>
        <dbReference type="WBParaSite" id="JU765_v2.g8284.t1"/>
    </source>
</evidence>
<dbReference type="WBParaSite" id="JU765_v2.g8284.t1">
    <property type="protein sequence ID" value="JU765_v2.g8284.t1"/>
    <property type="gene ID" value="JU765_v2.g8284"/>
</dbReference>
<name>A0AC34RM08_9BILA</name>
<protein>
    <submittedName>
        <fullName evidence="2">Uncharacterized protein</fullName>
    </submittedName>
</protein>
<proteinExistence type="predicted"/>
<reference evidence="2" key="1">
    <citation type="submission" date="2022-11" db="UniProtKB">
        <authorList>
            <consortium name="WormBaseParasite"/>
        </authorList>
    </citation>
    <scope>IDENTIFICATION</scope>
</reference>
<organism evidence="1 2">
    <name type="scientific">Panagrolaimus sp. JU765</name>
    <dbReference type="NCBI Taxonomy" id="591449"/>
    <lineage>
        <taxon>Eukaryota</taxon>
        <taxon>Metazoa</taxon>
        <taxon>Ecdysozoa</taxon>
        <taxon>Nematoda</taxon>
        <taxon>Chromadorea</taxon>
        <taxon>Rhabditida</taxon>
        <taxon>Tylenchina</taxon>
        <taxon>Panagrolaimomorpha</taxon>
        <taxon>Panagrolaimoidea</taxon>
        <taxon>Panagrolaimidae</taxon>
        <taxon>Panagrolaimus</taxon>
    </lineage>
</organism>
<accession>A0AC34RM08</accession>
<dbReference type="Proteomes" id="UP000887576">
    <property type="component" value="Unplaced"/>
</dbReference>
<evidence type="ECO:0000313" key="1">
    <source>
        <dbReference type="Proteomes" id="UP000887576"/>
    </source>
</evidence>